<evidence type="ECO:0000313" key="2">
    <source>
        <dbReference type="Proteomes" id="UP000245657"/>
    </source>
</evidence>
<gene>
    <name evidence="1" type="ORF">DK846_03350</name>
</gene>
<evidence type="ECO:0000313" key="1">
    <source>
        <dbReference type="EMBL" id="PWR74198.1"/>
    </source>
</evidence>
<sequence length="607" mass="71746">MKHTHKRNTDLILSDYLYNFIKSTLEKNDFSQFKKIIDDFSLSSLLNPREIQMSISNNLDHQIKSPYFLSDQKENEKINREIKCFNFLLNYTALKNFSIIPILTLINQNYQNYLIEYLNRLLSPNIIKELSSKYGLEPINIIENINFSLTNCQKINEDEVSGINILLKQLNYSVKTYFTFYRVGALILFLGKEKNINPAIYLKELWDHTNPEDANRFIQNKTPVQFDLLWITYIQLFGGRNDELWSNSAFELGLGYNDYHGSENYLYQYYILMITRCIQSNNSTIFPDIDNINLTNTNQQYYLKEIFLFVNLFINESCKFNDHCDFLIENSDNWEILFKNKSKEALKGTKKWINDTISKFNEQLIKIKAKMDVDPQKIEYFSKLVLDEYGKNSLLNELTDVKPYTYDSNNPLEFNSIALNIPNLKKEWFFKENFSHPNHFFSSYSNEIVNREIQHVYKTLNIEPNIQEILINNFLPHNIYHLIKSESIKLKENGLNPSIIFMPSSWIKRFVEEKIGGSFSLNLEENLSLNIIKSIPKYEYENIIILDKSAGLWMYKPILNNNRLCVEITKNEADELSMKILIKTTINYSILHPNRAIRLKFDYNIFK</sequence>
<accession>A0A2V2NCR3</accession>
<reference evidence="1 2" key="1">
    <citation type="submission" date="2018-05" db="EMBL/GenBank/DDBJ databases">
        <title>Draft genome of Methanospirillum lacunae Ki8-1.</title>
        <authorList>
            <person name="Dueholm M.S."/>
            <person name="Nielsen P.H."/>
            <person name="Bakmann L.F."/>
            <person name="Otzen D.E."/>
        </authorList>
    </citation>
    <scope>NUCLEOTIDE SEQUENCE [LARGE SCALE GENOMIC DNA]</scope>
    <source>
        <strain evidence="1 2">Ki8-1</strain>
    </source>
</reference>
<dbReference type="AlphaFoldDB" id="A0A2V2NCR3"/>
<dbReference type="EMBL" id="QGMY01000002">
    <property type="protein sequence ID" value="PWR74198.1"/>
    <property type="molecule type" value="Genomic_DNA"/>
</dbReference>
<comment type="caution">
    <text evidence="1">The sequence shown here is derived from an EMBL/GenBank/DDBJ whole genome shotgun (WGS) entry which is preliminary data.</text>
</comment>
<name>A0A2V2NCR3_9EURY</name>
<dbReference type="Proteomes" id="UP000245657">
    <property type="component" value="Unassembled WGS sequence"/>
</dbReference>
<keyword evidence="2" id="KW-1185">Reference proteome</keyword>
<dbReference type="RefSeq" id="WP_109967477.1">
    <property type="nucleotide sequence ID" value="NZ_CP176093.1"/>
</dbReference>
<proteinExistence type="predicted"/>
<protein>
    <submittedName>
        <fullName evidence="1">Uncharacterized protein</fullName>
    </submittedName>
</protein>
<organism evidence="1 2">
    <name type="scientific">Methanospirillum lacunae</name>
    <dbReference type="NCBI Taxonomy" id="668570"/>
    <lineage>
        <taxon>Archaea</taxon>
        <taxon>Methanobacteriati</taxon>
        <taxon>Methanobacteriota</taxon>
        <taxon>Stenosarchaea group</taxon>
        <taxon>Methanomicrobia</taxon>
        <taxon>Methanomicrobiales</taxon>
        <taxon>Methanospirillaceae</taxon>
        <taxon>Methanospirillum</taxon>
    </lineage>
</organism>
<dbReference type="GeneID" id="97549575"/>